<sequence>MEKRVNLYHKGKKGKIMIIGVLGLILLVIWGSYALARSEHKTATEQPRKHKRVKGKKASVQPAKKQKVTEQASPQTSNVATGTQSAAANDDSSTDQAKIAQQAEYNREKFRKQAIDAQNTTHALVTNPDGTRSYVTKAQAEQMGMLTTLWDMGPDGDFVPVYDSKELTNQSNDGSANNETQNNSDGNEADDDNYEVTSNENNPGVVYVKNKETGQTTEKVGSNPDWDYVHDRPIPNLGN</sequence>
<evidence type="ECO:0000313" key="2">
    <source>
        <dbReference type="EMBL" id="USS93689.1"/>
    </source>
</evidence>
<protein>
    <submittedName>
        <fullName evidence="2">Uncharacterized protein</fullName>
    </submittedName>
</protein>
<feature type="compositionally biased region" description="Polar residues" evidence="1">
    <location>
        <begin position="167"/>
        <end position="186"/>
    </location>
</feature>
<dbReference type="Proteomes" id="UP001057532">
    <property type="component" value="Chromosome"/>
</dbReference>
<feature type="compositionally biased region" description="Basic residues" evidence="1">
    <location>
        <begin position="48"/>
        <end position="57"/>
    </location>
</feature>
<accession>A0ABY5C6K6</accession>
<gene>
    <name evidence="2" type="ORF">M8332_02225</name>
</gene>
<evidence type="ECO:0000256" key="1">
    <source>
        <dbReference type="SAM" id="MobiDB-lite"/>
    </source>
</evidence>
<dbReference type="EMBL" id="CP097478">
    <property type="protein sequence ID" value="USS93689.1"/>
    <property type="molecule type" value="Genomic_DNA"/>
</dbReference>
<dbReference type="RefSeq" id="WP_252780570.1">
    <property type="nucleotide sequence ID" value="NZ_CP097478.1"/>
</dbReference>
<evidence type="ECO:0000313" key="3">
    <source>
        <dbReference type="Proteomes" id="UP001057532"/>
    </source>
</evidence>
<feature type="compositionally biased region" description="Polar residues" evidence="1">
    <location>
        <begin position="69"/>
        <end position="96"/>
    </location>
</feature>
<proteinExistence type="predicted"/>
<reference evidence="2" key="1">
    <citation type="submission" date="2022-05" db="EMBL/GenBank/DDBJ databases">
        <authorList>
            <person name="Oliphant S.A."/>
            <person name="Watson-Haigh N.S."/>
            <person name="Sumby K.M."/>
            <person name="Gardner J.M."/>
            <person name="Jiranek V."/>
        </authorList>
    </citation>
    <scope>NUCLEOTIDE SEQUENCE</scope>
    <source>
        <strain evidence="2">Ru20-1</strain>
    </source>
</reference>
<feature type="region of interest" description="Disordered" evidence="1">
    <location>
        <begin position="39"/>
        <end position="98"/>
    </location>
</feature>
<feature type="region of interest" description="Disordered" evidence="1">
    <location>
        <begin position="160"/>
        <end position="239"/>
    </location>
</feature>
<keyword evidence="3" id="KW-1185">Reference proteome</keyword>
<organism evidence="2 3">
    <name type="scientific">Fructilactobacillus ixorae</name>
    <dbReference type="NCBI Taxonomy" id="1750535"/>
    <lineage>
        <taxon>Bacteria</taxon>
        <taxon>Bacillati</taxon>
        <taxon>Bacillota</taxon>
        <taxon>Bacilli</taxon>
        <taxon>Lactobacillales</taxon>
        <taxon>Lactobacillaceae</taxon>
        <taxon>Fructilactobacillus</taxon>
    </lineage>
</organism>
<name>A0ABY5C6K6_9LACO</name>